<dbReference type="Proteomes" id="UP000184280">
    <property type="component" value="Unassembled WGS sequence"/>
</dbReference>
<feature type="chain" id="PRO_5009926570" evidence="4">
    <location>
        <begin position="24"/>
        <end position="789"/>
    </location>
</feature>
<dbReference type="InterPro" id="IPR037066">
    <property type="entry name" value="Plug_dom_sf"/>
</dbReference>
<dbReference type="Gene3D" id="2.170.130.10">
    <property type="entry name" value="TonB-dependent receptor, plug domain"/>
    <property type="match status" value="1"/>
</dbReference>
<feature type="signal peptide" evidence="4">
    <location>
        <begin position="1"/>
        <end position="23"/>
    </location>
</feature>
<dbReference type="Gene3D" id="2.40.170.20">
    <property type="entry name" value="TonB-dependent receptor, beta-barrel domain"/>
    <property type="match status" value="1"/>
</dbReference>
<dbReference type="RefSeq" id="WP_081358050.1">
    <property type="nucleotide sequence ID" value="NZ_FOLF01000001.1"/>
</dbReference>
<dbReference type="InterPro" id="IPR008969">
    <property type="entry name" value="CarboxyPept-like_regulatory"/>
</dbReference>
<keyword evidence="3" id="KW-0998">Cell outer membrane</keyword>
<evidence type="ECO:0000256" key="2">
    <source>
        <dbReference type="ARBA" id="ARBA00023136"/>
    </source>
</evidence>
<dbReference type="Pfam" id="PF13715">
    <property type="entry name" value="CarbopepD_reg_2"/>
    <property type="match status" value="1"/>
</dbReference>
<comment type="subcellular location">
    <subcellularLocation>
        <location evidence="1">Cell outer membrane</location>
    </subcellularLocation>
</comment>
<dbReference type="GO" id="GO:0009279">
    <property type="term" value="C:cell outer membrane"/>
    <property type="evidence" value="ECO:0007669"/>
    <property type="project" value="UniProtKB-SubCell"/>
</dbReference>
<evidence type="ECO:0000313" key="6">
    <source>
        <dbReference type="EMBL" id="SHM29679.1"/>
    </source>
</evidence>
<sequence length="789" mass="89660">MKQISLKMVALIAAMMMCLSAEAMTEDVGGRVIDAHGEPLPFVSVALLTADSTYIQGATSDVDGFFQIKVSEVCCILRFSYIGYRTKYVDVKGMEIGTIQMEEDQAMLSEIVVKGQMPKTKLTGNSMITTIQGTVLGKSGTAQEMLAKVPGMTLKGEDLEVLGKGTPIFYINGRKMQDKDELKRLRSEEIQSVEVITNPGAQYDATISAVVRIKTIRREGAGFGFDLMAANNQNLTFGFSDPSSTLNLRYRHNNLDLFGMVNYWKWDSPNDLRITQSTFLKTDEGIRNILQDSYIRNDWQGQGLNYNFGFNWQINDKHSLGARVERHNQFKTHNDMWVNTENNLTGRDLSHQDDHTHYPYNWQSNAYYNGLVGKLNIDLNVDFTTAKETTDNQIDVYLPEAQTMQQNSHTWSRLWAAKLVLSYPVWKGQLQAGTEMSFVKRQSSSAITNYPLPSTDTDVKENNVAAFVAYNANLDKYGTVSAGLRYEHVGFDYMDNLDANNNMTRYQDEFLPNITWAKQFGAIQTSLSYTMKTVRPNYSALSDHIYYLNSFTLQQGDSKLKNATMQEVSINARWKWINLFAAYERRDNTITQVPMAYNNEGIMLLKQANLLDPVRNLAIFLSANPTWGVYSPSWTIGGQKFWNTMTFDDPRSDTGKTDVTFTKPIFFFDLNNTFRFKHSWQLEANANIQTKGDVLNFRMLSPSYNVCFVVQKCWLKNNALCLRASISDVFQRSVQDVAQDCGFFYGVQKTRSRSHRLDISIRYTFNAQKSKYKGTGAGKAEQQRMSNSN</sequence>
<dbReference type="SUPFAM" id="SSF56935">
    <property type="entry name" value="Porins"/>
    <property type="match status" value="1"/>
</dbReference>
<organism evidence="6 7">
    <name type="scientific">Xylanibacter ruminicola</name>
    <name type="common">Prevotella ruminicola</name>
    <dbReference type="NCBI Taxonomy" id="839"/>
    <lineage>
        <taxon>Bacteria</taxon>
        <taxon>Pseudomonadati</taxon>
        <taxon>Bacteroidota</taxon>
        <taxon>Bacteroidia</taxon>
        <taxon>Bacteroidales</taxon>
        <taxon>Prevotellaceae</taxon>
        <taxon>Xylanibacter</taxon>
    </lineage>
</organism>
<keyword evidence="4" id="KW-0732">Signal</keyword>
<dbReference type="SUPFAM" id="SSF49464">
    <property type="entry name" value="Carboxypeptidase regulatory domain-like"/>
    <property type="match status" value="1"/>
</dbReference>
<dbReference type="InterPro" id="IPR036942">
    <property type="entry name" value="Beta-barrel_TonB_sf"/>
</dbReference>
<name>A0A1M7HML0_XYLRU</name>
<evidence type="ECO:0000313" key="7">
    <source>
        <dbReference type="Proteomes" id="UP000184280"/>
    </source>
</evidence>
<dbReference type="Pfam" id="PF14905">
    <property type="entry name" value="OMP_b-brl_3"/>
    <property type="match status" value="1"/>
</dbReference>
<dbReference type="OrthoDB" id="905020at2"/>
<gene>
    <name evidence="6" type="ORF">SAMN04488494_1622</name>
</gene>
<proteinExistence type="predicted"/>
<dbReference type="EMBL" id="FRCJ01000003">
    <property type="protein sequence ID" value="SHM29679.1"/>
    <property type="molecule type" value="Genomic_DNA"/>
</dbReference>
<evidence type="ECO:0000256" key="4">
    <source>
        <dbReference type="SAM" id="SignalP"/>
    </source>
</evidence>
<evidence type="ECO:0000256" key="3">
    <source>
        <dbReference type="ARBA" id="ARBA00023237"/>
    </source>
</evidence>
<keyword evidence="2" id="KW-0472">Membrane</keyword>
<accession>A0A1M7HML0</accession>
<evidence type="ECO:0000256" key="1">
    <source>
        <dbReference type="ARBA" id="ARBA00004442"/>
    </source>
</evidence>
<protein>
    <submittedName>
        <fullName evidence="6">CarboxypepD_reg-like domain-containing protein</fullName>
    </submittedName>
</protein>
<dbReference type="InterPro" id="IPR041700">
    <property type="entry name" value="OMP_b-brl_3"/>
</dbReference>
<evidence type="ECO:0000259" key="5">
    <source>
        <dbReference type="Pfam" id="PF14905"/>
    </source>
</evidence>
<reference evidence="6 7" key="1">
    <citation type="submission" date="2016-11" db="EMBL/GenBank/DDBJ databases">
        <authorList>
            <person name="Jaros S."/>
            <person name="Januszkiewicz K."/>
            <person name="Wedrychowicz H."/>
        </authorList>
    </citation>
    <scope>NUCLEOTIDE SEQUENCE [LARGE SCALE GENOMIC DNA]</scope>
    <source>
        <strain evidence="6 7">BPI-34</strain>
    </source>
</reference>
<dbReference type="AlphaFoldDB" id="A0A1M7HML0"/>
<feature type="domain" description="Outer membrane protein beta-barrel" evidence="5">
    <location>
        <begin position="376"/>
        <end position="763"/>
    </location>
</feature>